<accession>A0ABX1I3Y2</accession>
<name>A0ABX1I3Y2_9GAMM</name>
<evidence type="ECO:0000259" key="1">
    <source>
        <dbReference type="Pfam" id="PF20208"/>
    </source>
</evidence>
<evidence type="ECO:0000313" key="2">
    <source>
        <dbReference type="EMBL" id="NKN31793.1"/>
    </source>
</evidence>
<keyword evidence="3" id="KW-1185">Reference proteome</keyword>
<comment type="caution">
    <text evidence="2">The sequence shown here is derived from an EMBL/GenBank/DDBJ whole genome shotgun (WGS) entry which is preliminary data.</text>
</comment>
<dbReference type="EMBL" id="JAAXKX010000001">
    <property type="protein sequence ID" value="NKN31793.1"/>
    <property type="molecule type" value="Genomic_DNA"/>
</dbReference>
<reference evidence="2 3" key="1">
    <citation type="submission" date="2020-04" db="EMBL/GenBank/DDBJ databases">
        <title>Draft Whole-Genome sequence of Marichromatium bheemlicum DSM 18632, type strain.</title>
        <authorList>
            <person name="Kyndt J.A."/>
            <person name="Meyer T.E."/>
        </authorList>
    </citation>
    <scope>NUCLEOTIDE SEQUENCE [LARGE SCALE GENOMIC DNA]</scope>
    <source>
        <strain evidence="2 3">DSM 18632</strain>
    </source>
</reference>
<dbReference type="Pfam" id="PF20208">
    <property type="entry name" value="ARPP-1"/>
    <property type="match status" value="1"/>
</dbReference>
<dbReference type="RefSeq" id="WP_168665670.1">
    <property type="nucleotide sequence ID" value="NZ_JAAXKX010000001.1"/>
</dbReference>
<evidence type="ECO:0000313" key="3">
    <source>
        <dbReference type="Proteomes" id="UP000740754"/>
    </source>
</evidence>
<sequence length="323" mass="34906">MDRLHHYLPALALAEPRRYRNITLTPICAVRPTAPDYLTLGAALASRRARIQTHGTRAQAPGARLHNTGDRPLLLLEGEALSGATGDHVLEHSLLVAPRESMTLALIPLEQRANQPTPTQLTPAGQLLFASARARSAARITARLFGEPATPPHPRALCEDIALKLTRMDCHDSHPPLGALYDDYAEFIGQYISALPPQPDQIGAIIAINERICGLELFAHPATLRELLPRIIASYALDAIECLSFKRRRAPLDAPGTLLDALTGAPVMSQPLHPGSELLRLTVPGLSGGGLLVDGRLLHLHVYRNPFPAQPEPPPNIAPQLNG</sequence>
<gene>
    <name evidence="2" type="ORF">HF203_00950</name>
</gene>
<feature type="domain" description="ARG and Rhodanese-Phosphatase-superfamily-associated" evidence="1">
    <location>
        <begin position="12"/>
        <end position="302"/>
    </location>
</feature>
<protein>
    <recommendedName>
        <fullName evidence="1">ARG and Rhodanese-Phosphatase-superfamily-associated domain-containing protein</fullName>
    </recommendedName>
</protein>
<dbReference type="Proteomes" id="UP000740754">
    <property type="component" value="Unassembled WGS sequence"/>
</dbReference>
<dbReference type="InterPro" id="IPR046699">
    <property type="entry name" value="ARPP-1"/>
</dbReference>
<organism evidence="2 3">
    <name type="scientific">Marichromatium bheemlicum</name>
    <dbReference type="NCBI Taxonomy" id="365339"/>
    <lineage>
        <taxon>Bacteria</taxon>
        <taxon>Pseudomonadati</taxon>
        <taxon>Pseudomonadota</taxon>
        <taxon>Gammaproteobacteria</taxon>
        <taxon>Chromatiales</taxon>
        <taxon>Chromatiaceae</taxon>
        <taxon>Marichromatium</taxon>
    </lineage>
</organism>
<proteinExistence type="predicted"/>